<sequence length="81" mass="9619">MDLARAKRFVSFLYWVPAVIIIVGRVIVPHYVFLALPIPYYVVAFYLINKTPPEERLQVDYARVVLISISHLVLYYLMFWQ</sequence>
<name>A0ABQ1LC16_9BACT</name>
<keyword evidence="3" id="KW-1185">Reference proteome</keyword>
<proteinExistence type="predicted"/>
<keyword evidence="1" id="KW-0472">Membrane</keyword>
<dbReference type="RefSeq" id="WP_188460056.1">
    <property type="nucleotide sequence ID" value="NZ_BAABHU010000001.1"/>
</dbReference>
<keyword evidence="1" id="KW-1133">Transmembrane helix</keyword>
<keyword evidence="1" id="KW-0812">Transmembrane</keyword>
<dbReference type="Proteomes" id="UP000636010">
    <property type="component" value="Unassembled WGS sequence"/>
</dbReference>
<feature type="transmembrane region" description="Helical" evidence="1">
    <location>
        <begin position="61"/>
        <end position="80"/>
    </location>
</feature>
<comment type="caution">
    <text evidence="2">The sequence shown here is derived from an EMBL/GenBank/DDBJ whole genome shotgun (WGS) entry which is preliminary data.</text>
</comment>
<gene>
    <name evidence="2" type="ORF">GCM10011506_03170</name>
</gene>
<protein>
    <submittedName>
        <fullName evidence="2">Uncharacterized protein</fullName>
    </submittedName>
</protein>
<dbReference type="EMBL" id="BMEC01000001">
    <property type="protein sequence ID" value="GGC21306.1"/>
    <property type="molecule type" value="Genomic_DNA"/>
</dbReference>
<reference evidence="3" key="1">
    <citation type="journal article" date="2019" name="Int. J. Syst. Evol. Microbiol.">
        <title>The Global Catalogue of Microorganisms (GCM) 10K type strain sequencing project: providing services to taxonomists for standard genome sequencing and annotation.</title>
        <authorList>
            <consortium name="The Broad Institute Genomics Platform"/>
            <consortium name="The Broad Institute Genome Sequencing Center for Infectious Disease"/>
            <person name="Wu L."/>
            <person name="Ma J."/>
        </authorList>
    </citation>
    <scope>NUCLEOTIDE SEQUENCE [LARGE SCALE GENOMIC DNA]</scope>
    <source>
        <strain evidence="3">CGMCC 1.10832</strain>
    </source>
</reference>
<organism evidence="2 3">
    <name type="scientific">Marivirga lumbricoides</name>
    <dbReference type="NCBI Taxonomy" id="1046115"/>
    <lineage>
        <taxon>Bacteria</taxon>
        <taxon>Pseudomonadati</taxon>
        <taxon>Bacteroidota</taxon>
        <taxon>Cytophagia</taxon>
        <taxon>Cytophagales</taxon>
        <taxon>Marivirgaceae</taxon>
        <taxon>Marivirga</taxon>
    </lineage>
</organism>
<accession>A0ABQ1LC16</accession>
<feature type="transmembrane region" description="Helical" evidence="1">
    <location>
        <begin position="12"/>
        <end position="41"/>
    </location>
</feature>
<evidence type="ECO:0000313" key="3">
    <source>
        <dbReference type="Proteomes" id="UP000636010"/>
    </source>
</evidence>
<evidence type="ECO:0000313" key="2">
    <source>
        <dbReference type="EMBL" id="GGC21306.1"/>
    </source>
</evidence>
<evidence type="ECO:0000256" key="1">
    <source>
        <dbReference type="SAM" id="Phobius"/>
    </source>
</evidence>